<dbReference type="InterPro" id="IPR057727">
    <property type="entry name" value="WCX_dom"/>
</dbReference>
<evidence type="ECO:0000313" key="3">
    <source>
        <dbReference type="EMBL" id="ACF46442.1"/>
    </source>
</evidence>
<name>B4S8Q5_PROA2</name>
<evidence type="ECO:0000259" key="1">
    <source>
        <dbReference type="Pfam" id="PF13280"/>
    </source>
</evidence>
<proteinExistence type="predicted"/>
<dbReference type="InterPro" id="IPR026881">
    <property type="entry name" value="WYL_dom"/>
</dbReference>
<protein>
    <submittedName>
        <fullName evidence="3">Uncharacterized protein</fullName>
    </submittedName>
</protein>
<dbReference type="STRING" id="290512.Paes_1421"/>
<dbReference type="KEGG" id="paa:Paes_1421"/>
<dbReference type="Proteomes" id="UP000002725">
    <property type="component" value="Chromosome"/>
</dbReference>
<gene>
    <name evidence="3" type="ordered locus">Paes_1421</name>
</gene>
<evidence type="ECO:0000313" key="4">
    <source>
        <dbReference type="Proteomes" id="UP000002725"/>
    </source>
</evidence>
<dbReference type="HOGENOM" id="CLU_041141_4_1_10"/>
<keyword evidence="4" id="KW-1185">Reference proteome</keyword>
<dbReference type="eggNOG" id="COG2378">
    <property type="taxonomic scope" value="Bacteria"/>
</dbReference>
<dbReference type="AlphaFoldDB" id="B4S8Q5"/>
<dbReference type="PANTHER" id="PTHR34580:SF9">
    <property type="entry name" value="SLL5097 PROTEIN"/>
    <property type="match status" value="1"/>
</dbReference>
<dbReference type="RefSeq" id="WP_012505975.1">
    <property type="nucleotide sequence ID" value="NC_011059.1"/>
</dbReference>
<evidence type="ECO:0000259" key="2">
    <source>
        <dbReference type="Pfam" id="PF25583"/>
    </source>
</evidence>
<dbReference type="EMBL" id="CP001108">
    <property type="protein sequence ID" value="ACF46442.1"/>
    <property type="molecule type" value="Genomic_DNA"/>
</dbReference>
<dbReference type="InterPro" id="IPR051534">
    <property type="entry name" value="CBASS_pafABC_assoc_protein"/>
</dbReference>
<sequence length="324" mass="37906">MKQSRPPVVRMYFLDDQLRKNLFPNCSSVAAYFEVSPKTIQRDVDYMRDLLGAPIEYHRKKRGFFYRENWVFLPSAFLEQDEAEALKVTKKVLSHYTGTPYYDEVSSALDKVLQYLPKTFGDSDLFSVYSFEHSAVTHELSTHFVTLEDAIRQKMKISIVYDAPSSGAMSERTIHPYRLHYSHAAQRWYLVAYCELRMGMRTFAIGRIKKLQLLTEHFECRPGFSVDAYLSKTFDQMVGETEQEVSIRFSAYQAPWIKERQWHPSQKISEHHEGGITISFNVGALDAVKRWVMRYGKEAEVIEPQELRDMVRDEVRDMGVVYEE</sequence>
<dbReference type="Pfam" id="PF25583">
    <property type="entry name" value="WCX"/>
    <property type="match status" value="1"/>
</dbReference>
<dbReference type="PROSITE" id="PS52050">
    <property type="entry name" value="WYL"/>
    <property type="match status" value="1"/>
</dbReference>
<organism evidence="3 4">
    <name type="scientific">Prosthecochloris aestuarii (strain DSM 271 / SK 413)</name>
    <dbReference type="NCBI Taxonomy" id="290512"/>
    <lineage>
        <taxon>Bacteria</taxon>
        <taxon>Pseudomonadati</taxon>
        <taxon>Chlorobiota</taxon>
        <taxon>Chlorobiia</taxon>
        <taxon>Chlorobiales</taxon>
        <taxon>Chlorobiaceae</taxon>
        <taxon>Prosthecochloris</taxon>
    </lineage>
</organism>
<dbReference type="Pfam" id="PF13280">
    <property type="entry name" value="WYL"/>
    <property type="match status" value="1"/>
</dbReference>
<feature type="domain" description="WCX" evidence="2">
    <location>
        <begin position="243"/>
        <end position="318"/>
    </location>
</feature>
<dbReference type="PANTHER" id="PTHR34580">
    <property type="match status" value="1"/>
</dbReference>
<feature type="domain" description="WYL" evidence="1">
    <location>
        <begin position="143"/>
        <end position="212"/>
    </location>
</feature>
<reference evidence="3" key="1">
    <citation type="submission" date="2008-06" db="EMBL/GenBank/DDBJ databases">
        <title>Complete sequence of chromosome of Prosthecochloris aestuarii DSM 271.</title>
        <authorList>
            <consortium name="US DOE Joint Genome Institute"/>
            <person name="Lucas S."/>
            <person name="Copeland A."/>
            <person name="Lapidus A."/>
            <person name="Glavina del Rio T."/>
            <person name="Dalin E."/>
            <person name="Tice H."/>
            <person name="Bruce D."/>
            <person name="Goodwin L."/>
            <person name="Pitluck S."/>
            <person name="Schmutz J."/>
            <person name="Larimer F."/>
            <person name="Land M."/>
            <person name="Hauser L."/>
            <person name="Kyrpides N."/>
            <person name="Anderson I."/>
            <person name="Liu Z."/>
            <person name="Li T."/>
            <person name="Zhao F."/>
            <person name="Overmann J."/>
            <person name="Bryant D.A."/>
            <person name="Richardson P."/>
        </authorList>
    </citation>
    <scope>NUCLEOTIDE SEQUENCE [LARGE SCALE GENOMIC DNA]</scope>
    <source>
        <strain evidence="3">DSM 271</strain>
    </source>
</reference>
<accession>B4S8Q5</accession>